<dbReference type="Proteomes" id="UP000287651">
    <property type="component" value="Unassembled WGS sequence"/>
</dbReference>
<sequence length="169" mass="19308">MPTCRRQCNTAPSDAVVSKNKEEAEGYDIKGGRRRQVRYLHRCRIPSSSSFHDTVVNKNEEEVEQCGADNRRDSVMLHRTMTVQHRYRGGSVASYQTMRWSTGMKMRQNTVSSTQRRQSITTSTQRRRCGITPNDVMVNENEEEVEQYDTNTDASPTSSSFSDVDADTE</sequence>
<feature type="compositionally biased region" description="Polar residues" evidence="1">
    <location>
        <begin position="148"/>
        <end position="162"/>
    </location>
</feature>
<feature type="region of interest" description="Disordered" evidence="1">
    <location>
        <begin position="106"/>
        <end position="169"/>
    </location>
</feature>
<gene>
    <name evidence="2" type="ORF">B296_00007811</name>
</gene>
<comment type="caution">
    <text evidence="2">The sequence shown here is derived from an EMBL/GenBank/DDBJ whole genome shotgun (WGS) entry which is preliminary data.</text>
</comment>
<accession>A0A426ZY48</accession>
<feature type="compositionally biased region" description="Low complexity" evidence="1">
    <location>
        <begin position="112"/>
        <end position="124"/>
    </location>
</feature>
<reference evidence="2 3" key="1">
    <citation type="journal article" date="2014" name="Agronomy (Basel)">
        <title>A Draft Genome Sequence for Ensete ventricosum, the Drought-Tolerant Tree Against Hunger.</title>
        <authorList>
            <person name="Harrison J."/>
            <person name="Moore K.A."/>
            <person name="Paszkiewicz K."/>
            <person name="Jones T."/>
            <person name="Grant M."/>
            <person name="Ambacheew D."/>
            <person name="Muzemil S."/>
            <person name="Studholme D.J."/>
        </authorList>
    </citation>
    <scope>NUCLEOTIDE SEQUENCE [LARGE SCALE GENOMIC DNA]</scope>
</reference>
<dbReference type="EMBL" id="AMZH03004549">
    <property type="protein sequence ID" value="RRT68875.1"/>
    <property type="molecule type" value="Genomic_DNA"/>
</dbReference>
<evidence type="ECO:0000313" key="2">
    <source>
        <dbReference type="EMBL" id="RRT68875.1"/>
    </source>
</evidence>
<protein>
    <submittedName>
        <fullName evidence="2">Uncharacterized protein</fullName>
    </submittedName>
</protein>
<name>A0A426ZY48_ENSVE</name>
<dbReference type="AlphaFoldDB" id="A0A426ZY48"/>
<evidence type="ECO:0000256" key="1">
    <source>
        <dbReference type="SAM" id="MobiDB-lite"/>
    </source>
</evidence>
<proteinExistence type="predicted"/>
<evidence type="ECO:0000313" key="3">
    <source>
        <dbReference type="Proteomes" id="UP000287651"/>
    </source>
</evidence>
<organism evidence="2 3">
    <name type="scientific">Ensete ventricosum</name>
    <name type="common">Abyssinian banana</name>
    <name type="synonym">Musa ensete</name>
    <dbReference type="NCBI Taxonomy" id="4639"/>
    <lineage>
        <taxon>Eukaryota</taxon>
        <taxon>Viridiplantae</taxon>
        <taxon>Streptophyta</taxon>
        <taxon>Embryophyta</taxon>
        <taxon>Tracheophyta</taxon>
        <taxon>Spermatophyta</taxon>
        <taxon>Magnoliopsida</taxon>
        <taxon>Liliopsida</taxon>
        <taxon>Zingiberales</taxon>
        <taxon>Musaceae</taxon>
        <taxon>Ensete</taxon>
    </lineage>
</organism>